<accession>A1DAR8</accession>
<sequence length="237" mass="26644">MVLTSLCMWRRRESATDPLTIAVEKWEKNLQKAKCSQDYLPFLLSNLEFVEKARILFKVATQKGLPDRLFQHPDGTEKIGCQLHRAGQSDVTRLRWWQLQGASGLFWRGDQIRIGTHATGSGVNVPAVEAAAGGAVVVARSRGDTGQLLSRGHCTPLCPCCIQTNGETEAADAFEDELDNLRIIFEEKDNMYACRSCRAHIWSMDVLNEIEDEEEFSWEAWAGNTEAGTSKKKLKLW</sequence>
<name>A1DAR8_NEOFI</name>
<organism evidence="1 2">
    <name type="scientific">Neosartorya fischeri (strain ATCC 1020 / DSM 3700 / CBS 544.65 / FGSC A1164 / JCM 1740 / NRRL 181 / WB 181)</name>
    <name type="common">Aspergillus fischerianus</name>
    <dbReference type="NCBI Taxonomy" id="331117"/>
    <lineage>
        <taxon>Eukaryota</taxon>
        <taxon>Fungi</taxon>
        <taxon>Dikarya</taxon>
        <taxon>Ascomycota</taxon>
        <taxon>Pezizomycotina</taxon>
        <taxon>Eurotiomycetes</taxon>
        <taxon>Eurotiomycetidae</taxon>
        <taxon>Eurotiales</taxon>
        <taxon>Aspergillaceae</taxon>
        <taxon>Aspergillus</taxon>
        <taxon>Aspergillus subgen. Fumigati</taxon>
    </lineage>
</organism>
<dbReference type="OMA" id="TIAVEKW"/>
<dbReference type="OrthoDB" id="4485807at2759"/>
<reference evidence="2" key="1">
    <citation type="journal article" date="2008" name="PLoS Genet.">
        <title>Genomic islands in the pathogenic filamentous fungus Aspergillus fumigatus.</title>
        <authorList>
            <person name="Fedorova N.D."/>
            <person name="Khaldi N."/>
            <person name="Joardar V.S."/>
            <person name="Maiti R."/>
            <person name="Amedeo P."/>
            <person name="Anderson M.J."/>
            <person name="Crabtree J."/>
            <person name="Silva J.C."/>
            <person name="Badger J.H."/>
            <person name="Albarraq A."/>
            <person name="Angiuoli S."/>
            <person name="Bussey H."/>
            <person name="Bowyer P."/>
            <person name="Cotty P.J."/>
            <person name="Dyer P.S."/>
            <person name="Egan A."/>
            <person name="Galens K."/>
            <person name="Fraser-Liggett C.M."/>
            <person name="Haas B.J."/>
            <person name="Inman J.M."/>
            <person name="Kent R."/>
            <person name="Lemieux S."/>
            <person name="Malavazi I."/>
            <person name="Orvis J."/>
            <person name="Roemer T."/>
            <person name="Ronning C.M."/>
            <person name="Sundaram J.P."/>
            <person name="Sutton G."/>
            <person name="Turner G."/>
            <person name="Venter J.C."/>
            <person name="White O.R."/>
            <person name="Whitty B.R."/>
            <person name="Youngman P."/>
            <person name="Wolfe K.H."/>
            <person name="Goldman G.H."/>
            <person name="Wortman J.R."/>
            <person name="Jiang B."/>
            <person name="Denning D.W."/>
            <person name="Nierman W.C."/>
        </authorList>
    </citation>
    <scope>NUCLEOTIDE SEQUENCE [LARGE SCALE GENOMIC DNA]</scope>
    <source>
        <strain evidence="2">ATCC 1020 / DSM 3700 / CBS 544.65 / FGSC A1164 / JCM 1740 / NRRL 181 / WB 181</strain>
    </source>
</reference>
<keyword evidence="2" id="KW-1185">Reference proteome</keyword>
<dbReference type="VEuPathDB" id="FungiDB:NFIA_095780"/>
<dbReference type="EMBL" id="DS027694">
    <property type="protein sequence ID" value="EAW19958.1"/>
    <property type="molecule type" value="Genomic_DNA"/>
</dbReference>
<dbReference type="KEGG" id="nfi:NFIA_095780"/>
<proteinExistence type="predicted"/>
<evidence type="ECO:0000313" key="2">
    <source>
        <dbReference type="Proteomes" id="UP000006702"/>
    </source>
</evidence>
<dbReference type="AlphaFoldDB" id="A1DAR8"/>
<evidence type="ECO:0000313" key="1">
    <source>
        <dbReference type="EMBL" id="EAW19958.1"/>
    </source>
</evidence>
<dbReference type="GeneID" id="4588375"/>
<dbReference type="Proteomes" id="UP000006702">
    <property type="component" value="Unassembled WGS sequence"/>
</dbReference>
<dbReference type="HOGENOM" id="CLU_1170919_0_0_1"/>
<gene>
    <name evidence="1" type="ORF">NFIA_095780</name>
</gene>
<protein>
    <submittedName>
        <fullName evidence="1">Uncharacterized protein</fullName>
    </submittedName>
</protein>
<dbReference type="RefSeq" id="XP_001261855.1">
    <property type="nucleotide sequence ID" value="XM_001261854.1"/>
</dbReference>
<dbReference type="eggNOG" id="ENOG502RPRJ">
    <property type="taxonomic scope" value="Eukaryota"/>
</dbReference>